<dbReference type="AlphaFoldDB" id="A0A172Q5M8"/>
<dbReference type="STRING" id="1811193.A0O21_01410"/>
<protein>
    <submittedName>
        <fullName evidence="7">PTS sugar transporter</fullName>
    </submittedName>
</protein>
<dbReference type="Proteomes" id="UP000077317">
    <property type="component" value="Chromosome"/>
</dbReference>
<proteinExistence type="predicted"/>
<evidence type="ECO:0000259" key="6">
    <source>
        <dbReference type="PROSITE" id="PS51094"/>
    </source>
</evidence>
<dbReference type="CDD" id="cd00211">
    <property type="entry name" value="PTS_IIA_fru"/>
    <property type="match status" value="1"/>
</dbReference>
<reference evidence="7 8" key="1">
    <citation type="journal article" date="2016" name="Int. J. Syst. Evol. Microbiol.">
        <title>Streptococcuspantholopis sp. nov., isolated from faeces of the Tibetan antelope (Pantholops hodgsonii).</title>
        <authorList>
            <person name="Bai X."/>
            <person name="Xiong Y."/>
            <person name="Lu S."/>
            <person name="Jin D."/>
            <person name="Lai X."/>
            <person name="Yang J."/>
            <person name="Niu L."/>
            <person name="Hu S."/>
            <person name="Meng X."/>
            <person name="Pu J."/>
            <person name="Ye C."/>
            <person name="Xu J."/>
        </authorList>
    </citation>
    <scope>NUCLEOTIDE SEQUENCE [LARGE SCALE GENOMIC DNA]</scope>
    <source>
        <strain evidence="7 8">TA 26</strain>
    </source>
</reference>
<gene>
    <name evidence="7" type="ORF">A0O21_01410</name>
</gene>
<reference evidence="8" key="2">
    <citation type="submission" date="2016-03" db="EMBL/GenBank/DDBJ databases">
        <title>Streptococcus antelopensis sp. nov., isolated from the feces of the Tibetan antelope (Pantholops hodgsonii) in Hoh Xil National Nature Reserve, Qinghai, China.</title>
        <authorList>
            <person name="Bai X."/>
        </authorList>
    </citation>
    <scope>NUCLEOTIDE SEQUENCE [LARGE SCALE GENOMIC DNA]</scope>
    <source>
        <strain evidence="8">TA 26</strain>
    </source>
</reference>
<keyword evidence="4" id="KW-0808">Transferase</keyword>
<dbReference type="InterPro" id="IPR004715">
    <property type="entry name" value="PTS_IIA_fruc"/>
</dbReference>
<dbReference type="EMBL" id="CP014699">
    <property type="protein sequence ID" value="AND78783.1"/>
    <property type="molecule type" value="Genomic_DNA"/>
</dbReference>
<evidence type="ECO:0000313" key="7">
    <source>
        <dbReference type="EMBL" id="AND78783.1"/>
    </source>
</evidence>
<dbReference type="Pfam" id="PF00359">
    <property type="entry name" value="PTS_EIIA_2"/>
    <property type="match status" value="1"/>
</dbReference>
<evidence type="ECO:0000256" key="4">
    <source>
        <dbReference type="ARBA" id="ARBA00022679"/>
    </source>
</evidence>
<sequence>MNRLTEKQDVISKDLIFLDSTLSDQDAIIHYLVDKAQAANYIKDADDFFITVKEREKEVPTAIGYSVAIPHGKSDTVLSPFIAFLRLKDDVKWSGQNEDSVRLVFLIGVPEKSEGKLHLKFISELSKKLLDEAFRQKLLKQTTADAAFAQLSAVDL</sequence>
<keyword evidence="5" id="KW-0598">Phosphotransferase system</keyword>
<keyword evidence="3 7" id="KW-0762">Sugar transport</keyword>
<keyword evidence="8" id="KW-1185">Reference proteome</keyword>
<dbReference type="OrthoDB" id="95460at2"/>
<dbReference type="GO" id="GO:0016020">
    <property type="term" value="C:membrane"/>
    <property type="evidence" value="ECO:0007669"/>
    <property type="project" value="InterPro"/>
</dbReference>
<dbReference type="PANTHER" id="PTHR47738">
    <property type="entry name" value="PTS SYSTEM FRUCTOSE-LIKE EIIA COMPONENT-RELATED"/>
    <property type="match status" value="1"/>
</dbReference>
<dbReference type="SUPFAM" id="SSF55804">
    <property type="entry name" value="Phoshotransferase/anion transport protein"/>
    <property type="match status" value="1"/>
</dbReference>
<keyword evidence="2" id="KW-0597">Phosphoprotein</keyword>
<dbReference type="GO" id="GO:0008982">
    <property type="term" value="F:protein-N(PI)-phosphohistidine-sugar phosphotransferase activity"/>
    <property type="evidence" value="ECO:0007669"/>
    <property type="project" value="InterPro"/>
</dbReference>
<dbReference type="PROSITE" id="PS51094">
    <property type="entry name" value="PTS_EIIA_TYPE_2"/>
    <property type="match status" value="1"/>
</dbReference>
<dbReference type="GO" id="GO:0009401">
    <property type="term" value="P:phosphoenolpyruvate-dependent sugar phosphotransferase system"/>
    <property type="evidence" value="ECO:0007669"/>
    <property type="project" value="UniProtKB-KW"/>
</dbReference>
<evidence type="ECO:0000256" key="2">
    <source>
        <dbReference type="ARBA" id="ARBA00022553"/>
    </source>
</evidence>
<dbReference type="PROSITE" id="PS00372">
    <property type="entry name" value="PTS_EIIA_TYPE_2_HIS"/>
    <property type="match status" value="1"/>
</dbReference>
<dbReference type="PANTHER" id="PTHR47738:SF2">
    <property type="entry name" value="PTS SYSTEM FRUCTOSE-LIKE EIIA COMPONENT"/>
    <property type="match status" value="1"/>
</dbReference>
<dbReference type="InterPro" id="IPR016152">
    <property type="entry name" value="PTrfase/Anion_transptr"/>
</dbReference>
<name>A0A172Q5M8_9STRE</name>
<dbReference type="InterPro" id="IPR051541">
    <property type="entry name" value="PTS_SugarTrans_NitroReg"/>
</dbReference>
<dbReference type="KEGG" id="spat:A0O21_01410"/>
<evidence type="ECO:0000256" key="1">
    <source>
        <dbReference type="ARBA" id="ARBA00022448"/>
    </source>
</evidence>
<evidence type="ECO:0000313" key="8">
    <source>
        <dbReference type="Proteomes" id="UP000077317"/>
    </source>
</evidence>
<evidence type="ECO:0000256" key="3">
    <source>
        <dbReference type="ARBA" id="ARBA00022597"/>
    </source>
</evidence>
<keyword evidence="1" id="KW-0813">Transport</keyword>
<dbReference type="InterPro" id="IPR002178">
    <property type="entry name" value="PTS_EIIA_type-2_dom"/>
</dbReference>
<dbReference type="RefSeq" id="WP_067060326.1">
    <property type="nucleotide sequence ID" value="NZ_CP014699.1"/>
</dbReference>
<evidence type="ECO:0000256" key="5">
    <source>
        <dbReference type="ARBA" id="ARBA00022683"/>
    </source>
</evidence>
<feature type="domain" description="PTS EIIA type-2" evidence="6">
    <location>
        <begin position="9"/>
        <end position="154"/>
    </location>
</feature>
<organism evidence="7 8">
    <name type="scientific">Streptococcus pantholopis</name>
    <dbReference type="NCBI Taxonomy" id="1811193"/>
    <lineage>
        <taxon>Bacteria</taxon>
        <taxon>Bacillati</taxon>
        <taxon>Bacillota</taxon>
        <taxon>Bacilli</taxon>
        <taxon>Lactobacillales</taxon>
        <taxon>Streptococcaceae</taxon>
        <taxon>Streptococcus</taxon>
    </lineage>
</organism>
<dbReference type="NCBIfam" id="TIGR00848">
    <property type="entry name" value="fruA"/>
    <property type="match status" value="1"/>
</dbReference>
<accession>A0A172Q5M8</accession>
<dbReference type="Gene3D" id="3.40.930.10">
    <property type="entry name" value="Mannitol-specific EII, Chain A"/>
    <property type="match status" value="1"/>
</dbReference>